<dbReference type="InterPro" id="IPR041048">
    <property type="entry name" value="RuvB-like_C"/>
</dbReference>
<evidence type="ECO:0000256" key="16">
    <source>
        <dbReference type="ARBA" id="ARBA00023163"/>
    </source>
</evidence>
<keyword evidence="15 20" id="KW-0238">DNA-binding</keyword>
<comment type="function">
    <text evidence="1">Proposed core component of the chromatin remodeling INO80 complex which is involved in transcriptional regulation, DNA replication and probably DNA repair.</text>
</comment>
<evidence type="ECO:0000256" key="14">
    <source>
        <dbReference type="ARBA" id="ARBA00023015"/>
    </source>
</evidence>
<dbReference type="GO" id="GO:0042127">
    <property type="term" value="P:regulation of cell population proliferation"/>
    <property type="evidence" value="ECO:0007669"/>
    <property type="project" value="UniProtKB-ARBA"/>
</dbReference>
<comment type="similarity">
    <text evidence="3">Belongs to the RuvB family.</text>
</comment>
<dbReference type="FunFam" id="1.10.8.60:FF:000010">
    <property type="entry name" value="RuvB-like helicase"/>
    <property type="match status" value="1"/>
</dbReference>
<keyword evidence="6" id="KW-0479">Metal-binding</keyword>
<protein>
    <recommendedName>
        <fullName evidence="4">DNA helicase</fullName>
        <ecNumber evidence="4">3.6.4.12</ecNumber>
    </recommendedName>
    <alternativeName>
        <fullName evidence="19">Reptin</fullName>
    </alternativeName>
</protein>
<evidence type="ECO:0000256" key="20">
    <source>
        <dbReference type="PROSITE-ProRule" id="PRU00309"/>
    </source>
</evidence>
<comment type="caution">
    <text evidence="23">The sequence shown here is derived from an EMBL/GenBank/DDBJ whole genome shotgun (WGS) entry which is preliminary data.</text>
</comment>
<keyword evidence="17" id="KW-0234">DNA repair</keyword>
<keyword evidence="11" id="KW-0347">Helicase</keyword>
<evidence type="ECO:0000256" key="6">
    <source>
        <dbReference type="ARBA" id="ARBA00022723"/>
    </source>
</evidence>
<dbReference type="PROSITE" id="PS50950">
    <property type="entry name" value="ZF_THAP"/>
    <property type="match status" value="1"/>
</dbReference>
<dbReference type="Pfam" id="PF06068">
    <property type="entry name" value="TIP49"/>
    <property type="match status" value="1"/>
</dbReference>
<evidence type="ECO:0000256" key="17">
    <source>
        <dbReference type="ARBA" id="ARBA00023204"/>
    </source>
</evidence>
<keyword evidence="13" id="KW-0067">ATP-binding</keyword>
<evidence type="ECO:0000313" key="24">
    <source>
        <dbReference type="Proteomes" id="UP000663880"/>
    </source>
</evidence>
<comment type="subcellular location">
    <subcellularLocation>
        <location evidence="2">Nucleus</location>
    </subcellularLocation>
</comment>
<keyword evidence="14" id="KW-0805">Transcription regulation</keyword>
<dbReference type="AlphaFoldDB" id="A0A821W676"/>
<feature type="region of interest" description="Disordered" evidence="21">
    <location>
        <begin position="314"/>
        <end position="334"/>
    </location>
</feature>
<keyword evidence="8" id="KW-0227">DNA damage</keyword>
<keyword evidence="24" id="KW-1185">Reference proteome</keyword>
<accession>A0A821W676</accession>
<dbReference type="GO" id="GO:0003678">
    <property type="term" value="F:DNA helicase activity"/>
    <property type="evidence" value="ECO:0007669"/>
    <property type="project" value="UniProtKB-EC"/>
</dbReference>
<keyword evidence="9 20" id="KW-0863">Zinc-finger</keyword>
<evidence type="ECO:0000256" key="10">
    <source>
        <dbReference type="ARBA" id="ARBA00022801"/>
    </source>
</evidence>
<evidence type="ECO:0000256" key="9">
    <source>
        <dbReference type="ARBA" id="ARBA00022771"/>
    </source>
</evidence>
<proteinExistence type="inferred from homology"/>
<evidence type="ECO:0000256" key="15">
    <source>
        <dbReference type="ARBA" id="ARBA00023125"/>
    </source>
</evidence>
<keyword evidence="16" id="KW-0804">Transcription</keyword>
<feature type="compositionally biased region" description="Basic and acidic residues" evidence="21">
    <location>
        <begin position="314"/>
        <end position="324"/>
    </location>
</feature>
<sequence>MSAQKCVVEGCNLEYDVVCSFSFYNVNTSSEVDEKRQDWIEGAMQEESECLWRHVNLQLCGYHFELDSQGLWIDSPMLPELLSPHEQAAMGQTPEEKKAAEIIRVEHNYSMEACKQEPESISRLNVRQLVDTLGYLSLKNLQKKQLWVVKVESDKAEASITQSEQVITKMQDPKQIIEIIPQTSQSVDNSLQNQTEVLQMIDDGTIGDNFIYEIAEEQEISMDEVKEIPAAENQEWTVNIIPDDSKPKYAYIKHCNSGKKKRHFTSEMNTISLQGDFENYYILPDVDPSVGVEITTSYDQENYIVEEYPHLVLEERPRKRDPERKRKKKTSPTVRQQVKQIKTEIGEDWVIDSNIYEEQDEEYDEKKAARSLAAAQVQEVRSITRIERIGAHSHIRGLGLDDALEPRAVSQGMVGQKMARKAAGVILQMIREGKIAGRAVLLAGQPGTGKTAIAMGLAQALGPDTPFTSMAGSEIYSLEMSKTEALTQAIRKSIGIRIKEESEIIEGEVVEVVVERAAGGGGARTGRLTLKTTDMETNYDMGTKMIDSLLKEKVQAGDVITIDKATGKINKLGRSFARARDYDATGQQARFVQCPEGELQKRKEVVHTVTLHEVDVINSRTHGFLALFSGDTGEIKSEIREQINSKVAEWREEGKAEMIPGVLFIDEAHMLDIECFSFLNRALESESAPVVIMATNRGITRIRGTNYKSPHGIPLDLLDRMIIVPTAPYSPQELKEILNIRCEEEDCQMSTDALTVLTRVATETSLRYAIQLITTASLVAKRRKATEVSMEDVKKVYSLFLDEHRSEQFLKEYQDEFMFSDVSGSGDGPQLMEVSQ</sequence>
<dbReference type="GO" id="GO:0008270">
    <property type="term" value="F:zinc ion binding"/>
    <property type="evidence" value="ECO:0007669"/>
    <property type="project" value="UniProtKB-KW"/>
</dbReference>
<dbReference type="OrthoDB" id="10060499at2759"/>
<keyword evidence="7" id="KW-0547">Nucleotide-binding</keyword>
<dbReference type="EC" id="3.6.4.12" evidence="4"/>
<evidence type="ECO:0000256" key="3">
    <source>
        <dbReference type="ARBA" id="ARBA00007519"/>
    </source>
</evidence>
<dbReference type="PANTHER" id="PTHR11093">
    <property type="entry name" value="RUVB-RELATED REPTIN AND PONTIN"/>
    <property type="match status" value="1"/>
</dbReference>
<evidence type="ECO:0000256" key="18">
    <source>
        <dbReference type="ARBA" id="ARBA00023242"/>
    </source>
</evidence>
<dbReference type="Proteomes" id="UP000663880">
    <property type="component" value="Unassembled WGS sequence"/>
</dbReference>
<dbReference type="GO" id="GO:0140861">
    <property type="term" value="P:DNA repair-dependent chromatin remodeling"/>
    <property type="evidence" value="ECO:0007669"/>
    <property type="project" value="UniProtKB-ARBA"/>
</dbReference>
<dbReference type="GO" id="GO:0003712">
    <property type="term" value="F:transcription coregulator activity"/>
    <property type="evidence" value="ECO:0007669"/>
    <property type="project" value="UniProtKB-ARBA"/>
</dbReference>
<dbReference type="GO" id="GO:0005524">
    <property type="term" value="F:ATP binding"/>
    <property type="evidence" value="ECO:0007669"/>
    <property type="project" value="UniProtKB-KW"/>
</dbReference>
<dbReference type="FunFam" id="2.40.50.360:FF:000002">
    <property type="entry name" value="RuvB-like helicase"/>
    <property type="match status" value="1"/>
</dbReference>
<evidence type="ECO:0000256" key="12">
    <source>
        <dbReference type="ARBA" id="ARBA00022833"/>
    </source>
</evidence>
<keyword evidence="12" id="KW-0862">Zinc</keyword>
<dbReference type="InterPro" id="IPR003593">
    <property type="entry name" value="AAA+_ATPase"/>
</dbReference>
<keyword evidence="5" id="KW-0678">Repressor</keyword>
<organism evidence="23 24">
    <name type="scientific">Pieris macdunnoughi</name>
    <dbReference type="NCBI Taxonomy" id="345717"/>
    <lineage>
        <taxon>Eukaryota</taxon>
        <taxon>Metazoa</taxon>
        <taxon>Ecdysozoa</taxon>
        <taxon>Arthropoda</taxon>
        <taxon>Hexapoda</taxon>
        <taxon>Insecta</taxon>
        <taxon>Pterygota</taxon>
        <taxon>Neoptera</taxon>
        <taxon>Endopterygota</taxon>
        <taxon>Lepidoptera</taxon>
        <taxon>Glossata</taxon>
        <taxon>Ditrysia</taxon>
        <taxon>Papilionoidea</taxon>
        <taxon>Pieridae</taxon>
        <taxon>Pierinae</taxon>
        <taxon>Pieris</taxon>
    </lineage>
</organism>
<dbReference type="InterPro" id="IPR027238">
    <property type="entry name" value="RuvB-like"/>
</dbReference>
<dbReference type="FunFam" id="3.40.50.300:FF:002221">
    <property type="entry name" value="RuvB-like 2"/>
    <property type="match status" value="2"/>
</dbReference>
<dbReference type="Gene3D" id="3.40.50.300">
    <property type="entry name" value="P-loop containing nucleotide triphosphate hydrolases"/>
    <property type="match status" value="1"/>
</dbReference>
<evidence type="ECO:0000256" key="2">
    <source>
        <dbReference type="ARBA" id="ARBA00004123"/>
    </source>
</evidence>
<dbReference type="Gene3D" id="1.10.8.60">
    <property type="match status" value="1"/>
</dbReference>
<evidence type="ECO:0000256" key="19">
    <source>
        <dbReference type="ARBA" id="ARBA00077211"/>
    </source>
</evidence>
<keyword evidence="10" id="KW-0378">Hydrolase</keyword>
<dbReference type="SUPFAM" id="SSF52540">
    <property type="entry name" value="P-loop containing nucleoside triphosphate hydrolases"/>
    <property type="match status" value="1"/>
</dbReference>
<dbReference type="InterPro" id="IPR027417">
    <property type="entry name" value="P-loop_NTPase"/>
</dbReference>
<evidence type="ECO:0000256" key="8">
    <source>
        <dbReference type="ARBA" id="ARBA00022763"/>
    </source>
</evidence>
<evidence type="ECO:0000259" key="22">
    <source>
        <dbReference type="PROSITE" id="PS50950"/>
    </source>
</evidence>
<dbReference type="Gene3D" id="2.40.50.360">
    <property type="entry name" value="RuvB-like helicase, domain II"/>
    <property type="match status" value="1"/>
</dbReference>
<evidence type="ECO:0000256" key="7">
    <source>
        <dbReference type="ARBA" id="ARBA00022741"/>
    </source>
</evidence>
<evidence type="ECO:0000256" key="21">
    <source>
        <dbReference type="SAM" id="MobiDB-lite"/>
    </source>
</evidence>
<dbReference type="GO" id="GO:0000123">
    <property type="term" value="C:histone acetyltransferase complex"/>
    <property type="evidence" value="ECO:0007669"/>
    <property type="project" value="UniProtKB-ARBA"/>
</dbReference>
<evidence type="ECO:0000256" key="1">
    <source>
        <dbReference type="ARBA" id="ARBA00003373"/>
    </source>
</evidence>
<dbReference type="Pfam" id="PF17856">
    <property type="entry name" value="TIP49_C"/>
    <property type="match status" value="1"/>
</dbReference>
<gene>
    <name evidence="23" type="ORF">PMACD_LOCUS12870</name>
</gene>
<dbReference type="GO" id="GO:0060828">
    <property type="term" value="P:regulation of canonical Wnt signaling pathway"/>
    <property type="evidence" value="ECO:0007669"/>
    <property type="project" value="UniProtKB-ARBA"/>
</dbReference>
<dbReference type="SMART" id="SM00382">
    <property type="entry name" value="AAA"/>
    <property type="match status" value="1"/>
</dbReference>
<feature type="domain" description="THAP-type" evidence="22">
    <location>
        <begin position="1"/>
        <end position="82"/>
    </location>
</feature>
<dbReference type="GO" id="GO:0006281">
    <property type="term" value="P:DNA repair"/>
    <property type="evidence" value="ECO:0007669"/>
    <property type="project" value="UniProtKB-KW"/>
</dbReference>
<dbReference type="GO" id="GO:0045893">
    <property type="term" value="P:positive regulation of DNA-templated transcription"/>
    <property type="evidence" value="ECO:0007669"/>
    <property type="project" value="UniProtKB-ARBA"/>
</dbReference>
<keyword evidence="18" id="KW-0539">Nucleus</keyword>
<dbReference type="InterPro" id="IPR006612">
    <property type="entry name" value="THAP_Znf"/>
</dbReference>
<evidence type="ECO:0000256" key="4">
    <source>
        <dbReference type="ARBA" id="ARBA00012551"/>
    </source>
</evidence>
<dbReference type="InterPro" id="IPR010339">
    <property type="entry name" value="TIP49_P-loop"/>
</dbReference>
<dbReference type="InterPro" id="IPR042487">
    <property type="entry name" value="RuvBL1/2_DNA/RNA_bd_dom"/>
</dbReference>
<evidence type="ECO:0000256" key="13">
    <source>
        <dbReference type="ARBA" id="ARBA00022840"/>
    </source>
</evidence>
<dbReference type="EMBL" id="CAJOBZ010000053">
    <property type="protein sequence ID" value="CAF4919271.1"/>
    <property type="molecule type" value="Genomic_DNA"/>
</dbReference>
<reference evidence="23" key="1">
    <citation type="submission" date="2021-02" db="EMBL/GenBank/DDBJ databases">
        <authorList>
            <person name="Steward A R."/>
        </authorList>
    </citation>
    <scope>NUCLEOTIDE SEQUENCE</scope>
</reference>
<name>A0A821W676_9NEOP</name>
<evidence type="ECO:0000313" key="23">
    <source>
        <dbReference type="EMBL" id="CAF4919271.1"/>
    </source>
</evidence>
<dbReference type="GO" id="GO:0016787">
    <property type="term" value="F:hydrolase activity"/>
    <property type="evidence" value="ECO:0007669"/>
    <property type="project" value="UniProtKB-KW"/>
</dbReference>
<dbReference type="GO" id="GO:0005634">
    <property type="term" value="C:nucleus"/>
    <property type="evidence" value="ECO:0007669"/>
    <property type="project" value="UniProtKB-SubCell"/>
</dbReference>
<evidence type="ECO:0000256" key="11">
    <source>
        <dbReference type="ARBA" id="ARBA00022806"/>
    </source>
</evidence>
<dbReference type="GO" id="GO:0003677">
    <property type="term" value="F:DNA binding"/>
    <property type="evidence" value="ECO:0007669"/>
    <property type="project" value="UniProtKB-UniRule"/>
</dbReference>
<dbReference type="GO" id="GO:0009968">
    <property type="term" value="P:negative regulation of signal transduction"/>
    <property type="evidence" value="ECO:0007669"/>
    <property type="project" value="UniProtKB-ARBA"/>
</dbReference>
<evidence type="ECO:0000256" key="5">
    <source>
        <dbReference type="ARBA" id="ARBA00022491"/>
    </source>
</evidence>